<dbReference type="InterPro" id="IPR023393">
    <property type="entry name" value="START-like_dom_sf"/>
</dbReference>
<dbReference type="Pfam" id="PF10604">
    <property type="entry name" value="Polyketide_cyc2"/>
    <property type="match status" value="1"/>
</dbReference>
<gene>
    <name evidence="1" type="ORF">H4281_24375</name>
</gene>
<evidence type="ECO:0000313" key="2">
    <source>
        <dbReference type="Proteomes" id="UP000526734"/>
    </source>
</evidence>
<dbReference type="Gene3D" id="3.30.530.20">
    <property type="match status" value="1"/>
</dbReference>
<protein>
    <submittedName>
        <fullName evidence="1">SRPBCC family protein</fullName>
    </submittedName>
</protein>
<dbReference type="SUPFAM" id="SSF55961">
    <property type="entry name" value="Bet v1-like"/>
    <property type="match status" value="1"/>
</dbReference>
<proteinExistence type="predicted"/>
<reference evidence="1 2" key="1">
    <citation type="submission" date="2020-08" db="EMBL/GenBank/DDBJ databases">
        <title>Amycolatopsis sp. nov. DR6-1 isolated from Dendrobium heterocarpum.</title>
        <authorList>
            <person name="Tedsree N."/>
            <person name="Kuncharoen N."/>
            <person name="Likhitwitayawuid K."/>
            <person name="Tanasupawat S."/>
        </authorList>
    </citation>
    <scope>NUCLEOTIDE SEQUENCE [LARGE SCALE GENOMIC DNA]</scope>
    <source>
        <strain evidence="1 2">DR6-1</strain>
    </source>
</reference>
<name>A0A7W3ZCX7_9PSEU</name>
<dbReference type="RefSeq" id="WP_182893247.1">
    <property type="nucleotide sequence ID" value="NZ_JACGZW010000008.1"/>
</dbReference>
<dbReference type="EMBL" id="JACGZW010000008">
    <property type="protein sequence ID" value="MBB1156299.1"/>
    <property type="molecule type" value="Genomic_DNA"/>
</dbReference>
<comment type="caution">
    <text evidence="1">The sequence shown here is derived from an EMBL/GenBank/DDBJ whole genome shotgun (WGS) entry which is preliminary data.</text>
</comment>
<dbReference type="InterPro" id="IPR019587">
    <property type="entry name" value="Polyketide_cyclase/dehydratase"/>
</dbReference>
<dbReference type="AlphaFoldDB" id="A0A7W3ZCX7"/>
<accession>A0A7W3ZCX7</accession>
<keyword evidence="2" id="KW-1185">Reference proteome</keyword>
<sequence length="154" mass="17010">MSARTVDLVTRNVVEIPAEPAAIWPLLLDPDRWKQGAKPVRESGEPGAVGEVRVARETIDGVEYRLAVETVVLEPPFRKVVKLLTGAPDDPGWAAWQLVPLAGSTLVSYEVYSRHEMDGAMTADDYRAANRLRFDAELATLKRLVEEEVAGDEK</sequence>
<organism evidence="1 2">
    <name type="scientific">Amycolatopsis dendrobii</name>
    <dbReference type="NCBI Taxonomy" id="2760662"/>
    <lineage>
        <taxon>Bacteria</taxon>
        <taxon>Bacillati</taxon>
        <taxon>Actinomycetota</taxon>
        <taxon>Actinomycetes</taxon>
        <taxon>Pseudonocardiales</taxon>
        <taxon>Pseudonocardiaceae</taxon>
        <taxon>Amycolatopsis</taxon>
    </lineage>
</organism>
<evidence type="ECO:0000313" key="1">
    <source>
        <dbReference type="EMBL" id="MBB1156299.1"/>
    </source>
</evidence>
<dbReference type="Proteomes" id="UP000526734">
    <property type="component" value="Unassembled WGS sequence"/>
</dbReference>